<evidence type="ECO:0000256" key="7">
    <source>
        <dbReference type="ARBA" id="ARBA00023125"/>
    </source>
</evidence>
<evidence type="ECO:0000256" key="2">
    <source>
        <dbReference type="ARBA" id="ARBA00007447"/>
    </source>
</evidence>
<dbReference type="SUPFAM" id="SSF47862">
    <property type="entry name" value="Saposin"/>
    <property type="match status" value="1"/>
</dbReference>
<dbReference type="PROSITE" id="PS50015">
    <property type="entry name" value="SAP_B"/>
    <property type="match status" value="2"/>
</dbReference>
<dbReference type="CDD" id="cd06098">
    <property type="entry name" value="phytepsin"/>
    <property type="match status" value="1"/>
</dbReference>
<comment type="similarity">
    <text evidence="2 13">Belongs to the peptidase A1 family.</text>
</comment>
<evidence type="ECO:0000259" key="17">
    <source>
        <dbReference type="PROSITE" id="PS50811"/>
    </source>
</evidence>
<dbReference type="PRINTS" id="PR00792">
    <property type="entry name" value="PEPSIN"/>
</dbReference>
<keyword evidence="14" id="KW-0175">Coiled coil</keyword>
<evidence type="ECO:0000259" key="18">
    <source>
        <dbReference type="PROSITE" id="PS51767"/>
    </source>
</evidence>
<feature type="domain" description="Saposin B-type" evidence="16">
    <location>
        <begin position="923"/>
        <end position="964"/>
    </location>
</feature>
<evidence type="ECO:0000259" key="16">
    <source>
        <dbReference type="PROSITE" id="PS50015"/>
    </source>
</evidence>
<dbReference type="EMBL" id="JAFEMO010000001">
    <property type="protein sequence ID" value="KAH7576725.1"/>
    <property type="molecule type" value="Genomic_DNA"/>
</dbReference>
<proteinExistence type="inferred from homology"/>
<dbReference type="PROSITE" id="PS51767">
    <property type="entry name" value="PEPTIDASE_A1"/>
    <property type="match status" value="1"/>
</dbReference>
<keyword evidence="3 13" id="KW-0645">Protease</keyword>
<sequence>MAKGSGLSIDNNSDHHHFFPLHNPTVLNSFPEDHPINNNKWIKLGAAAVKMDSKAPPPTIQFPVYNFNHRSSHDDRQDSPRPSHDDDDDKRTVVDEMDFFADKNDDVKPPGIATATANNFNADFKNNDSGEPTTGLELNVNTGLNLLTTNTSSDQSMVDDGISTNMEDKKTKNEFAVLRAELDRMNAENQRLRQKLNDLTNNYNILQMHLVTLRQDQKVENNEEQVEDKKPIGGIVAPRQFIDLGLAANSINNTADVSDEPSLSSSEGRSSHDRTGSPMNNGNNDESVLFDQDKKEFVRREDSPDQGYGANKVPKFNSSPKNTDQTEATMRKARVSVRARSEAPMVQRCAEDKTILITTYEGNHNHPLPPAAMAMASTTSSAARLLLSGSMSSADGLMNPNFLARTLLPCSSSMATISASAPFPTVTLDLTQTPNPLQLQRSPNQFHVPFGTNPPHNFGNAPATASLLPQIFGQALYNQSKFSGLQMSQDMDPAQLGHHHQSQAMHQNNSLADSVSAATAAIAADPNFTAALAAAITSIMGVVNMGTKFRAIWVALFLSFLLSPTAFSLPKDGLVRIGLKKKKLDQINRLSGQINSNEGEAIRAPIRKYHLRGNLGDSDTDIVSLKNYMDAQYFGEIGIGTPSQTFTVIFDTGSSNLWVPSSKCYFSVACYFHSKYKSTHSSTYNKNGTSAAIQYGTGAISGFFSEDNVKVGDLVVKNQDFIEATKEGSITFLAAKFDGILGLGYQEISVGNAVPVWYNMVNQGLVKEPVFSFWLNRNTEGEEGGEIVFGGVDSDHFKGEHTYVPVTHKGYWQFEMGDVMIDGETTGYCSDGCKAIADSGTSLLAGPTTVIAQINHAIGASGVISQECKTVVEQYGKTILEMLVAETQPQKICSQVGLCTFDGTRGVSMGIESVVDKSSDGLHDATCSVCEMAVIWMQNRLRKNQTEAQILNYVNQLCDRLPSPNGESAVECGSLSSMPNVSFSIGGKVFDLAPEQYVLKVGEGVAAQCISGFIALDVAAPRGPLWILGDIFMGRYHTVFDYGNNQLGFAVAA</sequence>
<protein>
    <recommendedName>
        <fullName evidence="21">Aspartic proteinase</fullName>
    </recommendedName>
</protein>
<dbReference type="PROSITE" id="PS50811">
    <property type="entry name" value="WRKY"/>
    <property type="match status" value="1"/>
</dbReference>
<dbReference type="SUPFAM" id="SSF50630">
    <property type="entry name" value="Acid proteases"/>
    <property type="match status" value="1"/>
</dbReference>
<keyword evidence="20" id="KW-1185">Reference proteome</keyword>
<dbReference type="InterPro" id="IPR036576">
    <property type="entry name" value="WRKY_dom_sf"/>
</dbReference>
<dbReference type="InterPro" id="IPR021109">
    <property type="entry name" value="Peptidase_aspartic_dom_sf"/>
</dbReference>
<dbReference type="Gene3D" id="2.40.70.10">
    <property type="entry name" value="Acid Proteases"/>
    <property type="match status" value="2"/>
</dbReference>
<dbReference type="PROSITE" id="PS00141">
    <property type="entry name" value="ASP_PROTEASE"/>
    <property type="match status" value="2"/>
</dbReference>
<dbReference type="PANTHER" id="PTHR47966">
    <property type="entry name" value="BETA-SITE APP-CLEAVING ENZYME, ISOFORM A-RELATED"/>
    <property type="match status" value="1"/>
</dbReference>
<evidence type="ECO:0000256" key="1">
    <source>
        <dbReference type="ARBA" id="ARBA00004123"/>
    </source>
</evidence>
<evidence type="ECO:0000256" key="12">
    <source>
        <dbReference type="ARBA" id="ARBA00023242"/>
    </source>
</evidence>
<dbReference type="InterPro" id="IPR033869">
    <property type="entry name" value="Phytepsin"/>
</dbReference>
<keyword evidence="5 13" id="KW-0378">Hydrolase</keyword>
<keyword evidence="8" id="KW-0865">Zymogen</keyword>
<keyword evidence="9" id="KW-1015">Disulfide bond</keyword>
<dbReference type="InterPro" id="IPR003657">
    <property type="entry name" value="WRKY_dom"/>
</dbReference>
<feature type="domain" description="Saposin B-type" evidence="16">
    <location>
        <begin position="863"/>
        <end position="903"/>
    </location>
</feature>
<evidence type="ECO:0000256" key="11">
    <source>
        <dbReference type="ARBA" id="ARBA00023180"/>
    </source>
</evidence>
<evidence type="ECO:0000313" key="20">
    <source>
        <dbReference type="Proteomes" id="UP000827721"/>
    </source>
</evidence>
<accession>A0ABQ8IJ81</accession>
<dbReference type="InterPro" id="IPR011001">
    <property type="entry name" value="Saposin-like"/>
</dbReference>
<comment type="subcellular location">
    <subcellularLocation>
        <location evidence="1">Nucleus</location>
    </subcellularLocation>
</comment>
<dbReference type="PANTHER" id="PTHR47966:SF39">
    <property type="entry name" value="EUKARYOTIC ASPARTYL PROTEASE FAMILY PROTEIN"/>
    <property type="match status" value="1"/>
</dbReference>
<keyword evidence="6" id="KW-0805">Transcription regulation</keyword>
<reference evidence="19 20" key="1">
    <citation type="submission" date="2021-02" db="EMBL/GenBank/DDBJ databases">
        <title>Plant Genome Project.</title>
        <authorList>
            <person name="Zhang R.-G."/>
        </authorList>
    </citation>
    <scope>NUCLEOTIDE SEQUENCE [LARGE SCALE GENOMIC DNA]</scope>
    <source>
        <tissue evidence="19">Leaves</tissue>
    </source>
</reference>
<dbReference type="InterPro" id="IPR001461">
    <property type="entry name" value="Aspartic_peptidase_A1"/>
</dbReference>
<evidence type="ECO:0000256" key="4">
    <source>
        <dbReference type="ARBA" id="ARBA00022750"/>
    </source>
</evidence>
<keyword evidence="7" id="KW-0238">DNA-binding</keyword>
<feature type="region of interest" description="Disordered" evidence="15">
    <location>
        <begin position="254"/>
        <end position="329"/>
    </location>
</feature>
<evidence type="ECO:0000256" key="14">
    <source>
        <dbReference type="SAM" id="Coils"/>
    </source>
</evidence>
<evidence type="ECO:0000256" key="9">
    <source>
        <dbReference type="ARBA" id="ARBA00023157"/>
    </source>
</evidence>
<feature type="domain" description="Peptidase A1" evidence="18">
    <location>
        <begin position="633"/>
        <end position="1050"/>
    </location>
</feature>
<dbReference type="InterPro" id="IPR008138">
    <property type="entry name" value="SapB_2"/>
</dbReference>
<evidence type="ECO:0000313" key="19">
    <source>
        <dbReference type="EMBL" id="KAH7576725.1"/>
    </source>
</evidence>
<evidence type="ECO:0000256" key="8">
    <source>
        <dbReference type="ARBA" id="ARBA00023145"/>
    </source>
</evidence>
<dbReference type="InterPro" id="IPR001969">
    <property type="entry name" value="Aspartic_peptidase_AS"/>
</dbReference>
<dbReference type="Pfam" id="PF05184">
    <property type="entry name" value="SapB_1"/>
    <property type="match status" value="1"/>
</dbReference>
<evidence type="ECO:0000256" key="3">
    <source>
        <dbReference type="ARBA" id="ARBA00022670"/>
    </source>
</evidence>
<comment type="caution">
    <text evidence="19">The sequence shown here is derived from an EMBL/GenBank/DDBJ whole genome shotgun (WGS) entry which is preliminary data.</text>
</comment>
<gene>
    <name evidence="19" type="ORF">JRO89_XS01G0136700</name>
</gene>
<name>A0ABQ8IJ81_9ROSI</name>
<dbReference type="Pfam" id="PF03489">
    <property type="entry name" value="SapB_2"/>
    <property type="match status" value="1"/>
</dbReference>
<feature type="domain" description="WRKY" evidence="17">
    <location>
        <begin position="312"/>
        <end position="369"/>
    </location>
</feature>
<keyword evidence="12" id="KW-0539">Nucleus</keyword>
<feature type="compositionally biased region" description="Polar residues" evidence="15">
    <location>
        <begin position="316"/>
        <end position="328"/>
    </location>
</feature>
<dbReference type="InterPro" id="IPR007856">
    <property type="entry name" value="SapB_1"/>
</dbReference>
<feature type="coiled-coil region" evidence="14">
    <location>
        <begin position="168"/>
        <end position="216"/>
    </location>
</feature>
<dbReference type="Gene3D" id="2.20.25.80">
    <property type="entry name" value="WRKY domain"/>
    <property type="match status" value="1"/>
</dbReference>
<feature type="compositionally biased region" description="Polar residues" evidence="15">
    <location>
        <begin position="277"/>
        <end position="286"/>
    </location>
</feature>
<keyword evidence="11" id="KW-0325">Glycoprotein</keyword>
<feature type="compositionally biased region" description="Basic and acidic residues" evidence="15">
    <location>
        <begin position="71"/>
        <end position="91"/>
    </location>
</feature>
<dbReference type="SMART" id="SM00741">
    <property type="entry name" value="SapB"/>
    <property type="match status" value="1"/>
</dbReference>
<feature type="compositionally biased region" description="Basic and acidic residues" evidence="15">
    <location>
        <begin position="291"/>
        <end position="303"/>
    </location>
</feature>
<dbReference type="InterPro" id="IPR033121">
    <property type="entry name" value="PEPTIDASE_A1"/>
</dbReference>
<feature type="region of interest" description="Disordered" evidence="15">
    <location>
        <begin position="54"/>
        <end position="91"/>
    </location>
</feature>
<organism evidence="19 20">
    <name type="scientific">Xanthoceras sorbifolium</name>
    <dbReference type="NCBI Taxonomy" id="99658"/>
    <lineage>
        <taxon>Eukaryota</taxon>
        <taxon>Viridiplantae</taxon>
        <taxon>Streptophyta</taxon>
        <taxon>Embryophyta</taxon>
        <taxon>Tracheophyta</taxon>
        <taxon>Spermatophyta</taxon>
        <taxon>Magnoliopsida</taxon>
        <taxon>eudicotyledons</taxon>
        <taxon>Gunneridae</taxon>
        <taxon>Pentapetalae</taxon>
        <taxon>rosids</taxon>
        <taxon>malvids</taxon>
        <taxon>Sapindales</taxon>
        <taxon>Sapindaceae</taxon>
        <taxon>Xanthoceroideae</taxon>
        <taxon>Xanthoceras</taxon>
    </lineage>
</organism>
<evidence type="ECO:0000256" key="6">
    <source>
        <dbReference type="ARBA" id="ARBA00023015"/>
    </source>
</evidence>
<dbReference type="Pfam" id="PF00026">
    <property type="entry name" value="Asp"/>
    <property type="match status" value="1"/>
</dbReference>
<evidence type="ECO:0000256" key="15">
    <source>
        <dbReference type="SAM" id="MobiDB-lite"/>
    </source>
</evidence>
<evidence type="ECO:0000256" key="5">
    <source>
        <dbReference type="ARBA" id="ARBA00022801"/>
    </source>
</evidence>
<dbReference type="Proteomes" id="UP000827721">
    <property type="component" value="Unassembled WGS sequence"/>
</dbReference>
<keyword evidence="10" id="KW-0804">Transcription</keyword>
<evidence type="ECO:0000256" key="13">
    <source>
        <dbReference type="RuleBase" id="RU000454"/>
    </source>
</evidence>
<evidence type="ECO:0000256" key="10">
    <source>
        <dbReference type="ARBA" id="ARBA00023163"/>
    </source>
</evidence>
<dbReference type="InterPro" id="IPR008139">
    <property type="entry name" value="SaposinB_dom"/>
</dbReference>
<dbReference type="Gene3D" id="1.10.225.10">
    <property type="entry name" value="Saposin-like"/>
    <property type="match status" value="1"/>
</dbReference>
<evidence type="ECO:0008006" key="21">
    <source>
        <dbReference type="Google" id="ProtNLM"/>
    </source>
</evidence>
<keyword evidence="4 13" id="KW-0064">Aspartyl protease</keyword>